<proteinExistence type="predicted"/>
<feature type="transmembrane region" description="Helical" evidence="2">
    <location>
        <begin position="30"/>
        <end position="50"/>
    </location>
</feature>
<evidence type="ECO:0000313" key="4">
    <source>
        <dbReference type="Proteomes" id="UP000252107"/>
    </source>
</evidence>
<feature type="compositionally biased region" description="Polar residues" evidence="1">
    <location>
        <begin position="1"/>
        <end position="19"/>
    </location>
</feature>
<feature type="transmembrane region" description="Helical" evidence="2">
    <location>
        <begin position="62"/>
        <end position="80"/>
    </location>
</feature>
<dbReference type="AlphaFoldDB" id="A0A367RSM4"/>
<protein>
    <submittedName>
        <fullName evidence="3">Uncharacterized protein</fullName>
    </submittedName>
</protein>
<dbReference type="Proteomes" id="UP000252107">
    <property type="component" value="Unassembled WGS sequence"/>
</dbReference>
<keyword evidence="2" id="KW-1133">Transmembrane helix</keyword>
<feature type="transmembrane region" description="Helical" evidence="2">
    <location>
        <begin position="208"/>
        <end position="230"/>
    </location>
</feature>
<keyword evidence="2" id="KW-0812">Transmembrane</keyword>
<feature type="transmembrane region" description="Helical" evidence="2">
    <location>
        <begin position="178"/>
        <end position="196"/>
    </location>
</feature>
<reference evidence="3" key="1">
    <citation type="submission" date="2016-04" db="EMBL/GenBank/DDBJ databases">
        <authorList>
            <person name="Tabuchi Yagui T.R."/>
        </authorList>
    </citation>
    <scope>NUCLEOTIDE SEQUENCE [LARGE SCALE GENOMIC DNA]</scope>
    <source>
        <strain evidence="3">NIES-26</strain>
    </source>
</reference>
<dbReference type="EMBL" id="LXQD01000091">
    <property type="protein sequence ID" value="RCJ38683.1"/>
    <property type="molecule type" value="Genomic_DNA"/>
</dbReference>
<evidence type="ECO:0000256" key="2">
    <source>
        <dbReference type="SAM" id="Phobius"/>
    </source>
</evidence>
<sequence>MSNPTPTTERSQPSPQNKPQRGLNEYLELLARWIVTLISLPVIFVSHIVAQFVTPGTSGYKLVGAIGFWIGTLLSTDSIWQVLFQGKPLWPWFETEWIGWFGWVQLPFNLLFWISFGISALIQVMEARTLRGKDPNQAKNEFEESKQYTLSSKPTGNIDLTMALWGDYKRAGMKERHTGGAIALFFWTLDITTTFVGRNPFRYTNPGTILACLAYNFASMMAGEIGYSIWKLTK</sequence>
<evidence type="ECO:0000256" key="1">
    <source>
        <dbReference type="SAM" id="MobiDB-lite"/>
    </source>
</evidence>
<feature type="transmembrane region" description="Helical" evidence="2">
    <location>
        <begin position="100"/>
        <end position="122"/>
    </location>
</feature>
<organism evidence="3 4">
    <name type="scientific">Nostoc minutum NIES-26</name>
    <dbReference type="NCBI Taxonomy" id="1844469"/>
    <lineage>
        <taxon>Bacteria</taxon>
        <taxon>Bacillati</taxon>
        <taxon>Cyanobacteriota</taxon>
        <taxon>Cyanophyceae</taxon>
        <taxon>Nostocales</taxon>
        <taxon>Nostocaceae</taxon>
        <taxon>Nostoc</taxon>
    </lineage>
</organism>
<comment type="caution">
    <text evidence="3">The sequence shown here is derived from an EMBL/GenBank/DDBJ whole genome shotgun (WGS) entry which is preliminary data.</text>
</comment>
<accession>A0A367RSM4</accession>
<keyword evidence="4" id="KW-1185">Reference proteome</keyword>
<evidence type="ECO:0000313" key="3">
    <source>
        <dbReference type="EMBL" id="RCJ38683.1"/>
    </source>
</evidence>
<name>A0A367RSM4_9NOSO</name>
<feature type="region of interest" description="Disordered" evidence="1">
    <location>
        <begin position="1"/>
        <end position="20"/>
    </location>
</feature>
<keyword evidence="2" id="KW-0472">Membrane</keyword>
<gene>
    <name evidence="3" type="ORF">A6770_39460</name>
</gene>